<organism evidence="2 3">
    <name type="scientific">Ficus carica</name>
    <name type="common">Common fig</name>
    <dbReference type="NCBI Taxonomy" id="3494"/>
    <lineage>
        <taxon>Eukaryota</taxon>
        <taxon>Viridiplantae</taxon>
        <taxon>Streptophyta</taxon>
        <taxon>Embryophyta</taxon>
        <taxon>Tracheophyta</taxon>
        <taxon>Spermatophyta</taxon>
        <taxon>Magnoliopsida</taxon>
        <taxon>eudicotyledons</taxon>
        <taxon>Gunneridae</taxon>
        <taxon>Pentapetalae</taxon>
        <taxon>rosids</taxon>
        <taxon>fabids</taxon>
        <taxon>Rosales</taxon>
        <taxon>Moraceae</taxon>
        <taxon>Ficeae</taxon>
        <taxon>Ficus</taxon>
    </lineage>
</organism>
<comment type="caution">
    <text evidence="2">The sequence shown here is derived from an EMBL/GenBank/DDBJ whole genome shotgun (WGS) entry which is preliminary data.</text>
</comment>
<evidence type="ECO:0000256" key="1">
    <source>
        <dbReference type="SAM" id="MobiDB-lite"/>
    </source>
</evidence>
<keyword evidence="3" id="KW-1185">Reference proteome</keyword>
<protein>
    <submittedName>
        <fullName evidence="2">Uncharacterized protein</fullName>
    </submittedName>
</protein>
<evidence type="ECO:0000313" key="2">
    <source>
        <dbReference type="EMBL" id="GMN19490.1"/>
    </source>
</evidence>
<feature type="non-terminal residue" evidence="2">
    <location>
        <position position="96"/>
    </location>
</feature>
<dbReference type="EMBL" id="BTGU01006350">
    <property type="protein sequence ID" value="GMN19490.1"/>
    <property type="molecule type" value="Genomic_DNA"/>
</dbReference>
<evidence type="ECO:0000313" key="3">
    <source>
        <dbReference type="Proteomes" id="UP001187192"/>
    </source>
</evidence>
<accession>A0AA87YV72</accession>
<sequence>MRAGVCGRAGDGLAVLAGAGRALVGRALVFRTGLTGPGKASEQKLLAGFPDRPDRDRVRPVRTTRSEPESKKCSLVFRTGLTGTSQAGPDKQVRPD</sequence>
<feature type="region of interest" description="Disordered" evidence="1">
    <location>
        <begin position="48"/>
        <end position="70"/>
    </location>
</feature>
<dbReference type="Proteomes" id="UP001187192">
    <property type="component" value="Unassembled WGS sequence"/>
</dbReference>
<dbReference type="AlphaFoldDB" id="A0AA87YV72"/>
<gene>
    <name evidence="2" type="ORF">TIFTF001_048618</name>
</gene>
<feature type="compositionally biased region" description="Basic and acidic residues" evidence="1">
    <location>
        <begin position="51"/>
        <end position="70"/>
    </location>
</feature>
<name>A0AA87YV72_FICCA</name>
<reference evidence="2" key="1">
    <citation type="submission" date="2023-07" db="EMBL/GenBank/DDBJ databases">
        <title>draft genome sequence of fig (Ficus carica).</title>
        <authorList>
            <person name="Takahashi T."/>
            <person name="Nishimura K."/>
        </authorList>
    </citation>
    <scope>NUCLEOTIDE SEQUENCE</scope>
</reference>
<proteinExistence type="predicted"/>